<dbReference type="STRING" id="888268.A0A1E5WB26"/>
<feature type="domain" description="PGG" evidence="3">
    <location>
        <begin position="159"/>
        <end position="271"/>
    </location>
</feature>
<dbReference type="AlphaFoldDB" id="A0A1E5WB26"/>
<dbReference type="EMBL" id="LWDX02014747">
    <property type="protein sequence ID" value="OEL34626.1"/>
    <property type="molecule type" value="Genomic_DNA"/>
</dbReference>
<feature type="transmembrane region" description="Helical" evidence="2">
    <location>
        <begin position="248"/>
        <end position="267"/>
    </location>
</feature>
<feature type="compositionally biased region" description="Polar residues" evidence="1">
    <location>
        <begin position="287"/>
        <end position="296"/>
    </location>
</feature>
<keyword evidence="5" id="KW-1185">Reference proteome</keyword>
<dbReference type="GO" id="GO:0016020">
    <property type="term" value="C:membrane"/>
    <property type="evidence" value="ECO:0007669"/>
    <property type="project" value="TreeGrafter"/>
</dbReference>
<dbReference type="OrthoDB" id="685065at2759"/>
<evidence type="ECO:0000259" key="3">
    <source>
        <dbReference type="Pfam" id="PF13962"/>
    </source>
</evidence>
<dbReference type="InterPro" id="IPR026961">
    <property type="entry name" value="PGG_dom"/>
</dbReference>
<feature type="transmembrane region" description="Helical" evidence="2">
    <location>
        <begin position="20"/>
        <end position="37"/>
    </location>
</feature>
<keyword evidence="2" id="KW-0812">Transmembrane</keyword>
<feature type="transmembrane region" description="Helical" evidence="2">
    <location>
        <begin position="68"/>
        <end position="86"/>
    </location>
</feature>
<feature type="domain" description="PGG" evidence="3">
    <location>
        <begin position="14"/>
        <end position="119"/>
    </location>
</feature>
<organism evidence="4 5">
    <name type="scientific">Dichanthelium oligosanthes</name>
    <dbReference type="NCBI Taxonomy" id="888268"/>
    <lineage>
        <taxon>Eukaryota</taxon>
        <taxon>Viridiplantae</taxon>
        <taxon>Streptophyta</taxon>
        <taxon>Embryophyta</taxon>
        <taxon>Tracheophyta</taxon>
        <taxon>Spermatophyta</taxon>
        <taxon>Magnoliopsida</taxon>
        <taxon>Liliopsida</taxon>
        <taxon>Poales</taxon>
        <taxon>Poaceae</taxon>
        <taxon>PACMAD clade</taxon>
        <taxon>Panicoideae</taxon>
        <taxon>Panicodae</taxon>
        <taxon>Paniceae</taxon>
        <taxon>Dichantheliinae</taxon>
        <taxon>Dichanthelium</taxon>
    </lineage>
</organism>
<dbReference type="Pfam" id="PF13962">
    <property type="entry name" value="PGG"/>
    <property type="match status" value="2"/>
</dbReference>
<comment type="caution">
    <text evidence="4">The sequence shown here is derived from an EMBL/GenBank/DDBJ whole genome shotgun (WGS) entry which is preliminary data.</text>
</comment>
<feature type="transmembrane region" description="Helical" evidence="2">
    <location>
        <begin position="122"/>
        <end position="145"/>
    </location>
</feature>
<sequence length="296" mass="31717">MSRADTTDTIDQAAKKVKSLVLLLANLAATITYQAGLDTPGGFWPDDRDVHSAGDAILLSKDPARYKAFFYCNSTAFVASVVAIVMVQKVKLVKSHTLLAVMVLDMFALIGAYGAGSCRNHMTFVIVVALAAAVLLYVVVQVLFFMLCSPGTSGTLLPEKKHKHLLLLAILVATITYQVGLTPPGGFWITDSKDGRFGHRAGYAVLHGSHPQRFDAFFYCNTASFMASIALILVLVNPNLHRRLAIRCFPLYACQLAGLIGLMGAYACSSSSSSTPTFTGGSPYGASHSTRASWQA</sequence>
<reference evidence="4 5" key="1">
    <citation type="submission" date="2016-09" db="EMBL/GenBank/DDBJ databases">
        <title>The draft genome of Dichanthelium oligosanthes: A C3 panicoid grass species.</title>
        <authorList>
            <person name="Studer A.J."/>
            <person name="Schnable J.C."/>
            <person name="Brutnell T.P."/>
        </authorList>
    </citation>
    <scope>NUCLEOTIDE SEQUENCE [LARGE SCALE GENOMIC DNA]</scope>
    <source>
        <strain evidence="5">cv. Kellogg 1175</strain>
        <tissue evidence="4">Leaf</tissue>
    </source>
</reference>
<feature type="transmembrane region" description="Helical" evidence="2">
    <location>
        <begin position="216"/>
        <end position="236"/>
    </location>
</feature>
<accession>A0A1E5WB26</accession>
<proteinExistence type="predicted"/>
<feature type="region of interest" description="Disordered" evidence="1">
    <location>
        <begin position="277"/>
        <end position="296"/>
    </location>
</feature>
<evidence type="ECO:0000256" key="2">
    <source>
        <dbReference type="SAM" id="Phobius"/>
    </source>
</evidence>
<dbReference type="PANTHER" id="PTHR24177:SF223">
    <property type="entry name" value="OS06G0293500 PROTEIN"/>
    <property type="match status" value="1"/>
</dbReference>
<gene>
    <name evidence="4" type="ORF">BAE44_0004355</name>
</gene>
<name>A0A1E5WB26_9POAL</name>
<feature type="transmembrane region" description="Helical" evidence="2">
    <location>
        <begin position="165"/>
        <end position="189"/>
    </location>
</feature>
<dbReference type="PANTHER" id="PTHR24177">
    <property type="entry name" value="CASKIN"/>
    <property type="match status" value="1"/>
</dbReference>
<protein>
    <recommendedName>
        <fullName evidence="3">PGG domain-containing protein</fullName>
    </recommendedName>
</protein>
<evidence type="ECO:0000313" key="5">
    <source>
        <dbReference type="Proteomes" id="UP000095767"/>
    </source>
</evidence>
<dbReference type="Proteomes" id="UP000095767">
    <property type="component" value="Unassembled WGS sequence"/>
</dbReference>
<evidence type="ECO:0000256" key="1">
    <source>
        <dbReference type="SAM" id="MobiDB-lite"/>
    </source>
</evidence>
<evidence type="ECO:0000313" key="4">
    <source>
        <dbReference type="EMBL" id="OEL34626.1"/>
    </source>
</evidence>
<keyword evidence="2" id="KW-1133">Transmembrane helix</keyword>
<keyword evidence="2" id="KW-0472">Membrane</keyword>
<feature type="transmembrane region" description="Helical" evidence="2">
    <location>
        <begin position="98"/>
        <end position="116"/>
    </location>
</feature>